<proteinExistence type="predicted"/>
<dbReference type="InterPro" id="IPR007012">
    <property type="entry name" value="PolA_pol_cen_dom"/>
</dbReference>
<sequence length="111" mass="12553">MHPDSPSFLLPISILVTLYRDLLALFNTIQPLSLLSAFSTVHCSLKLFLTAQGLYGARFGFLGGFHLTMLLTRVIFTLVPLDTGLPELEPHHLVRQIFSTCTNWDWEPRVL</sequence>
<feature type="domain" description="Poly(A) polymerase central" evidence="1">
    <location>
        <begin position="38"/>
        <end position="110"/>
    </location>
</feature>
<dbReference type="SUPFAM" id="SSF81631">
    <property type="entry name" value="PAP/OAS1 substrate-binding domain"/>
    <property type="match status" value="1"/>
</dbReference>
<reference evidence="2" key="1">
    <citation type="submission" date="2022-08" db="EMBL/GenBank/DDBJ databases">
        <title>A Global Phylogenomic Analysis of the Shiitake Genus Lentinula.</title>
        <authorList>
            <consortium name="DOE Joint Genome Institute"/>
            <person name="Sierra-Patev S."/>
            <person name="Min B."/>
            <person name="Naranjo-Ortiz M."/>
            <person name="Looney B."/>
            <person name="Konkel Z."/>
            <person name="Slot J.C."/>
            <person name="Sakamoto Y."/>
            <person name="Steenwyk J.L."/>
            <person name="Rokas A."/>
            <person name="Carro J."/>
            <person name="Camarero S."/>
            <person name="Ferreira P."/>
            <person name="Molpeceres G."/>
            <person name="Ruiz-Duenas F.J."/>
            <person name="Serrano A."/>
            <person name="Henrissat B."/>
            <person name="Drula E."/>
            <person name="Hughes K.W."/>
            <person name="Mata J.L."/>
            <person name="Ishikawa N.K."/>
            <person name="Vargas-Isla R."/>
            <person name="Ushijima S."/>
            <person name="Smith C.A."/>
            <person name="Ahrendt S."/>
            <person name="Andreopoulos W."/>
            <person name="He G."/>
            <person name="Labutti K."/>
            <person name="Lipzen A."/>
            <person name="Ng V."/>
            <person name="Riley R."/>
            <person name="Sandor L."/>
            <person name="Barry K."/>
            <person name="Martinez A.T."/>
            <person name="Xiao Y."/>
            <person name="Gibbons J.G."/>
            <person name="Terashima K."/>
            <person name="Grigoriev I.V."/>
            <person name="Hibbett D.S."/>
        </authorList>
    </citation>
    <scope>NUCLEOTIDE SEQUENCE</scope>
    <source>
        <strain evidence="2">RHP3577 ss4</strain>
    </source>
</reference>
<gene>
    <name evidence="2" type="ORF">C8R41DRAFT_527223</name>
</gene>
<protein>
    <recommendedName>
        <fullName evidence="1">Poly(A) polymerase central domain-containing protein</fullName>
    </recommendedName>
</protein>
<evidence type="ECO:0000313" key="3">
    <source>
        <dbReference type="Proteomes" id="UP001150217"/>
    </source>
</evidence>
<dbReference type="EMBL" id="JANVFT010000069">
    <property type="protein sequence ID" value="KAJ4476829.1"/>
    <property type="molecule type" value="Genomic_DNA"/>
</dbReference>
<keyword evidence="3" id="KW-1185">Reference proteome</keyword>
<comment type="caution">
    <text evidence="2">The sequence shown here is derived from an EMBL/GenBank/DDBJ whole genome shotgun (WGS) entry which is preliminary data.</text>
</comment>
<accession>A0ABQ8V6N0</accession>
<dbReference type="Gene3D" id="1.10.1410.10">
    <property type="match status" value="1"/>
</dbReference>
<organism evidence="2 3">
    <name type="scientific">Lentinula lateritia</name>
    <dbReference type="NCBI Taxonomy" id="40482"/>
    <lineage>
        <taxon>Eukaryota</taxon>
        <taxon>Fungi</taxon>
        <taxon>Dikarya</taxon>
        <taxon>Basidiomycota</taxon>
        <taxon>Agaricomycotina</taxon>
        <taxon>Agaricomycetes</taxon>
        <taxon>Agaricomycetidae</taxon>
        <taxon>Agaricales</taxon>
        <taxon>Marasmiineae</taxon>
        <taxon>Omphalotaceae</taxon>
        <taxon>Lentinula</taxon>
    </lineage>
</organism>
<name>A0ABQ8V6N0_9AGAR</name>
<evidence type="ECO:0000313" key="2">
    <source>
        <dbReference type="EMBL" id="KAJ4476829.1"/>
    </source>
</evidence>
<evidence type="ECO:0000259" key="1">
    <source>
        <dbReference type="Pfam" id="PF04928"/>
    </source>
</evidence>
<dbReference type="Pfam" id="PF04928">
    <property type="entry name" value="PAP_central"/>
    <property type="match status" value="1"/>
</dbReference>
<dbReference type="Proteomes" id="UP001150217">
    <property type="component" value="Unassembled WGS sequence"/>
</dbReference>